<evidence type="ECO:0000256" key="4">
    <source>
        <dbReference type="ARBA" id="ARBA00022989"/>
    </source>
</evidence>
<evidence type="ECO:0000256" key="2">
    <source>
        <dbReference type="ARBA" id="ARBA00022475"/>
    </source>
</evidence>
<dbReference type="PROSITE" id="PS50850">
    <property type="entry name" value="MFS"/>
    <property type="match status" value="1"/>
</dbReference>
<evidence type="ECO:0000259" key="7">
    <source>
        <dbReference type="PROSITE" id="PS50850"/>
    </source>
</evidence>
<dbReference type="RefSeq" id="WP_380081727.1">
    <property type="nucleotide sequence ID" value="NZ_JBHSWD010000001.1"/>
</dbReference>
<feature type="transmembrane region" description="Helical" evidence="6">
    <location>
        <begin position="103"/>
        <end position="122"/>
    </location>
</feature>
<dbReference type="EMBL" id="JBHSWD010000001">
    <property type="protein sequence ID" value="MFC6590710.1"/>
    <property type="molecule type" value="Genomic_DNA"/>
</dbReference>
<protein>
    <submittedName>
        <fullName evidence="8">MFS transporter</fullName>
    </submittedName>
</protein>
<keyword evidence="3 6" id="KW-0812">Transmembrane</keyword>
<evidence type="ECO:0000256" key="6">
    <source>
        <dbReference type="SAM" id="Phobius"/>
    </source>
</evidence>
<keyword evidence="9" id="KW-1185">Reference proteome</keyword>
<evidence type="ECO:0000256" key="1">
    <source>
        <dbReference type="ARBA" id="ARBA00004651"/>
    </source>
</evidence>
<dbReference type="PANTHER" id="PTHR23513:SF6">
    <property type="entry name" value="MAJOR FACILITATOR SUPERFAMILY ASSOCIATED DOMAIN-CONTAINING PROTEIN"/>
    <property type="match status" value="1"/>
</dbReference>
<feature type="transmembrane region" description="Helical" evidence="6">
    <location>
        <begin position="77"/>
        <end position="96"/>
    </location>
</feature>
<sequence length="184" mass="19743">MTAPTRSRFLTPFNVLVILGTISKFGSSLFVLALPLLFLKETGNPALALMALSVQAVPYLISPLLGEVVDRYDSRTVYSVAQLMLGLGTLLIPFFVHQPALIFVLLIFSGMGSVLAGLLNYYKLIPQLVPEAELERAIGTYMSVTDTAKLVAPLVGGLLITALGAKVAIFIDALTFFLMAGGFF</sequence>
<dbReference type="InterPro" id="IPR036259">
    <property type="entry name" value="MFS_trans_sf"/>
</dbReference>
<feature type="transmembrane region" description="Helical" evidence="6">
    <location>
        <begin position="150"/>
        <end position="178"/>
    </location>
</feature>
<feature type="domain" description="Major facilitator superfamily (MFS) profile" evidence="7">
    <location>
        <begin position="1"/>
        <end position="184"/>
    </location>
</feature>
<organism evidence="8 9">
    <name type="scientific">Deinococcus lacus</name>
    <dbReference type="NCBI Taxonomy" id="392561"/>
    <lineage>
        <taxon>Bacteria</taxon>
        <taxon>Thermotogati</taxon>
        <taxon>Deinococcota</taxon>
        <taxon>Deinococci</taxon>
        <taxon>Deinococcales</taxon>
        <taxon>Deinococcaceae</taxon>
        <taxon>Deinococcus</taxon>
    </lineage>
</organism>
<evidence type="ECO:0000313" key="8">
    <source>
        <dbReference type="EMBL" id="MFC6590710.1"/>
    </source>
</evidence>
<evidence type="ECO:0000256" key="5">
    <source>
        <dbReference type="ARBA" id="ARBA00023136"/>
    </source>
</evidence>
<feature type="transmembrane region" description="Helical" evidence="6">
    <location>
        <begin position="15"/>
        <end position="39"/>
    </location>
</feature>
<reference evidence="9" key="1">
    <citation type="journal article" date="2019" name="Int. J. Syst. Evol. Microbiol.">
        <title>The Global Catalogue of Microorganisms (GCM) 10K type strain sequencing project: providing services to taxonomists for standard genome sequencing and annotation.</title>
        <authorList>
            <consortium name="The Broad Institute Genomics Platform"/>
            <consortium name="The Broad Institute Genome Sequencing Center for Infectious Disease"/>
            <person name="Wu L."/>
            <person name="Ma J."/>
        </authorList>
    </citation>
    <scope>NUCLEOTIDE SEQUENCE [LARGE SCALE GENOMIC DNA]</scope>
    <source>
        <strain evidence="9">CGMCC 1.15772</strain>
    </source>
</reference>
<feature type="transmembrane region" description="Helical" evidence="6">
    <location>
        <begin position="46"/>
        <end position="65"/>
    </location>
</feature>
<proteinExistence type="predicted"/>
<keyword evidence="5 6" id="KW-0472">Membrane</keyword>
<evidence type="ECO:0000256" key="3">
    <source>
        <dbReference type="ARBA" id="ARBA00022692"/>
    </source>
</evidence>
<accession>A0ABW1YB67</accession>
<dbReference type="Proteomes" id="UP001596297">
    <property type="component" value="Unassembled WGS sequence"/>
</dbReference>
<dbReference type="InterPro" id="IPR011701">
    <property type="entry name" value="MFS"/>
</dbReference>
<dbReference type="PANTHER" id="PTHR23513">
    <property type="entry name" value="INTEGRAL MEMBRANE EFFLUX PROTEIN-RELATED"/>
    <property type="match status" value="1"/>
</dbReference>
<evidence type="ECO:0000313" key="9">
    <source>
        <dbReference type="Proteomes" id="UP001596297"/>
    </source>
</evidence>
<dbReference type="SUPFAM" id="SSF103473">
    <property type="entry name" value="MFS general substrate transporter"/>
    <property type="match status" value="1"/>
</dbReference>
<dbReference type="Pfam" id="PF07690">
    <property type="entry name" value="MFS_1"/>
    <property type="match status" value="1"/>
</dbReference>
<keyword evidence="2" id="KW-1003">Cell membrane</keyword>
<gene>
    <name evidence="8" type="ORF">ACFP81_00760</name>
</gene>
<name>A0ABW1YB67_9DEIO</name>
<comment type="caution">
    <text evidence="8">The sequence shown here is derived from an EMBL/GenBank/DDBJ whole genome shotgun (WGS) entry which is preliminary data.</text>
</comment>
<comment type="subcellular location">
    <subcellularLocation>
        <location evidence="1">Cell membrane</location>
        <topology evidence="1">Multi-pass membrane protein</topology>
    </subcellularLocation>
</comment>
<dbReference type="Gene3D" id="1.20.1250.20">
    <property type="entry name" value="MFS general substrate transporter like domains"/>
    <property type="match status" value="1"/>
</dbReference>
<dbReference type="InterPro" id="IPR020846">
    <property type="entry name" value="MFS_dom"/>
</dbReference>
<keyword evidence="4 6" id="KW-1133">Transmembrane helix</keyword>